<dbReference type="Proteomes" id="UP000199529">
    <property type="component" value="Unassembled WGS sequence"/>
</dbReference>
<organism evidence="1 2">
    <name type="scientific">Saccharopolyspora shandongensis</name>
    <dbReference type="NCBI Taxonomy" id="418495"/>
    <lineage>
        <taxon>Bacteria</taxon>
        <taxon>Bacillati</taxon>
        <taxon>Actinomycetota</taxon>
        <taxon>Actinomycetes</taxon>
        <taxon>Pseudonocardiales</taxon>
        <taxon>Pseudonocardiaceae</taxon>
        <taxon>Saccharopolyspora</taxon>
    </lineage>
</organism>
<evidence type="ECO:0000313" key="2">
    <source>
        <dbReference type="Proteomes" id="UP000199529"/>
    </source>
</evidence>
<gene>
    <name evidence="1" type="ORF">SAMN05216215_105759</name>
</gene>
<dbReference type="AlphaFoldDB" id="A0A1H3RTI0"/>
<proteinExistence type="predicted"/>
<keyword evidence="2" id="KW-1185">Reference proteome</keyword>
<reference evidence="2" key="1">
    <citation type="submission" date="2016-10" db="EMBL/GenBank/DDBJ databases">
        <authorList>
            <person name="Varghese N."/>
            <person name="Submissions S."/>
        </authorList>
    </citation>
    <scope>NUCLEOTIDE SEQUENCE [LARGE SCALE GENOMIC DNA]</scope>
    <source>
        <strain evidence="2">CGMCC 4.3530</strain>
    </source>
</reference>
<dbReference type="EMBL" id="FNOK01000057">
    <property type="protein sequence ID" value="SDZ28962.1"/>
    <property type="molecule type" value="Genomic_DNA"/>
</dbReference>
<protein>
    <submittedName>
        <fullName evidence="1">Uncharacterized protein</fullName>
    </submittedName>
</protein>
<dbReference type="STRING" id="418495.SAMN05216215_105759"/>
<accession>A0A1H3RTI0</accession>
<sequence length="308" mass="33831">MCHGKLGPVGGPPLKKFSSLRCSPSPLLFPRELSKSAKPCAYVGDAISVRTANARIARFAAWANTLAVAHERDHEVIPADPDGAVTLRRLRRTVAWFINRQPGGRIALVVQYGHLRASLAESYGGRSRVDMLQILDLEQALATADTLAAAAERLDHGEGVSGPAATRYIAATQEFQAAYTGGFASKRQYKALLDNPRLQVFDHPKALLTCNHDPLKALCDPNRGKPGTQPQRTPSQDRCHSACANISRTDTHIERIQVEVDRIDVEITDGLVPLPIHQRLRQRQATLNEIITRHQATRILPNSSENTQ</sequence>
<evidence type="ECO:0000313" key="1">
    <source>
        <dbReference type="EMBL" id="SDZ28962.1"/>
    </source>
</evidence>
<name>A0A1H3RTI0_9PSEU</name>